<protein>
    <submittedName>
        <fullName evidence="1">Uncharacterized protein</fullName>
    </submittedName>
</protein>
<dbReference type="AlphaFoldDB" id="A0A9W9RUM5"/>
<dbReference type="OrthoDB" id="3182339at2759"/>
<sequence>MLYLAFAECQYSQRRIHASAGRPSEGDRLLTSNAIEVETMLSFLQEWLNLRRPGQDIFHTPMGYICQGLTLRGDHTFFSSPVGAEIGANVNGDMFYASSTYDVEGSDSASDGEAIFVDQIEEENESGNDGDE</sequence>
<comment type="caution">
    <text evidence="1">The sequence shown here is derived from an EMBL/GenBank/DDBJ whole genome shotgun (WGS) entry which is preliminary data.</text>
</comment>
<evidence type="ECO:0000313" key="1">
    <source>
        <dbReference type="EMBL" id="KAJ5365940.1"/>
    </source>
</evidence>
<name>A0A9W9RUM5_9EURO</name>
<accession>A0A9W9RUM5</accession>
<reference evidence="1" key="2">
    <citation type="journal article" date="2023" name="IMA Fungus">
        <title>Comparative genomic study of the Penicillium genus elucidates a diverse pangenome and 15 lateral gene transfer events.</title>
        <authorList>
            <person name="Petersen C."/>
            <person name="Sorensen T."/>
            <person name="Nielsen M.R."/>
            <person name="Sondergaard T.E."/>
            <person name="Sorensen J.L."/>
            <person name="Fitzpatrick D.A."/>
            <person name="Frisvad J.C."/>
            <person name="Nielsen K.L."/>
        </authorList>
    </citation>
    <scope>NUCLEOTIDE SEQUENCE</scope>
    <source>
        <strain evidence="1">IBT 3081</strain>
    </source>
</reference>
<keyword evidence="2" id="KW-1185">Reference proteome</keyword>
<proteinExistence type="predicted"/>
<dbReference type="GeneID" id="81465738"/>
<reference evidence="1" key="1">
    <citation type="submission" date="2022-12" db="EMBL/GenBank/DDBJ databases">
        <authorList>
            <person name="Petersen C."/>
        </authorList>
    </citation>
    <scope>NUCLEOTIDE SEQUENCE</scope>
    <source>
        <strain evidence="1">IBT 3081</strain>
    </source>
</reference>
<dbReference type="EMBL" id="JAPZBT010000003">
    <property type="protein sequence ID" value="KAJ5365940.1"/>
    <property type="molecule type" value="Genomic_DNA"/>
</dbReference>
<organism evidence="1 2">
    <name type="scientific">Penicillium concentricum</name>
    <dbReference type="NCBI Taxonomy" id="293559"/>
    <lineage>
        <taxon>Eukaryota</taxon>
        <taxon>Fungi</taxon>
        <taxon>Dikarya</taxon>
        <taxon>Ascomycota</taxon>
        <taxon>Pezizomycotina</taxon>
        <taxon>Eurotiomycetes</taxon>
        <taxon>Eurotiomycetidae</taxon>
        <taxon>Eurotiales</taxon>
        <taxon>Aspergillaceae</taxon>
        <taxon>Penicillium</taxon>
    </lineage>
</organism>
<gene>
    <name evidence="1" type="ORF">N7517_008826</name>
</gene>
<evidence type="ECO:0000313" key="2">
    <source>
        <dbReference type="Proteomes" id="UP001147752"/>
    </source>
</evidence>
<dbReference type="Proteomes" id="UP001147752">
    <property type="component" value="Unassembled WGS sequence"/>
</dbReference>
<dbReference type="RefSeq" id="XP_056577406.1">
    <property type="nucleotide sequence ID" value="XM_056726555.1"/>
</dbReference>